<dbReference type="InterPro" id="IPR008978">
    <property type="entry name" value="HSP20-like_chaperone"/>
</dbReference>
<dbReference type="CDD" id="cd06526">
    <property type="entry name" value="metazoan_ACD"/>
    <property type="match status" value="1"/>
</dbReference>
<evidence type="ECO:0000256" key="1">
    <source>
        <dbReference type="ARBA" id="ARBA00023016"/>
    </source>
</evidence>
<dbReference type="AlphaFoldDB" id="T1KUW6"/>
<dbReference type="STRING" id="32264.T1KUW6"/>
<evidence type="ECO:0000313" key="6">
    <source>
        <dbReference type="EnsemblMetazoa" id="tetur22g01530.1"/>
    </source>
</evidence>
<dbReference type="GO" id="GO:0009408">
    <property type="term" value="P:response to heat"/>
    <property type="evidence" value="ECO:0007669"/>
    <property type="project" value="TreeGrafter"/>
</dbReference>
<feature type="region of interest" description="Disordered" evidence="4">
    <location>
        <begin position="187"/>
        <end position="226"/>
    </location>
</feature>
<dbReference type="OMA" id="IHIPPIM"/>
<dbReference type="Gene3D" id="2.60.40.790">
    <property type="match status" value="1"/>
</dbReference>
<dbReference type="OrthoDB" id="6416617at2759"/>
<dbReference type="InterPro" id="IPR002068">
    <property type="entry name" value="A-crystallin/Hsp20_dom"/>
</dbReference>
<evidence type="ECO:0000313" key="7">
    <source>
        <dbReference type="Proteomes" id="UP000015104"/>
    </source>
</evidence>
<dbReference type="PROSITE" id="PS01031">
    <property type="entry name" value="SHSP"/>
    <property type="match status" value="1"/>
</dbReference>
<comment type="similarity">
    <text evidence="2 3">Belongs to the small heat shock protein (HSP20) family.</text>
</comment>
<keyword evidence="7" id="KW-1185">Reference proteome</keyword>
<feature type="compositionally biased region" description="Polar residues" evidence="4">
    <location>
        <begin position="187"/>
        <end position="214"/>
    </location>
</feature>
<dbReference type="EMBL" id="CAEY01000584">
    <property type="status" value="NOT_ANNOTATED_CDS"/>
    <property type="molecule type" value="Genomic_DNA"/>
</dbReference>
<dbReference type="GO" id="GO:0005634">
    <property type="term" value="C:nucleus"/>
    <property type="evidence" value="ECO:0007669"/>
    <property type="project" value="TreeGrafter"/>
</dbReference>
<dbReference type="GO" id="GO:0042026">
    <property type="term" value="P:protein refolding"/>
    <property type="evidence" value="ECO:0007669"/>
    <property type="project" value="TreeGrafter"/>
</dbReference>
<dbReference type="HOGENOM" id="CLU_095001_1_0_1"/>
<evidence type="ECO:0000259" key="5">
    <source>
        <dbReference type="PROSITE" id="PS01031"/>
    </source>
</evidence>
<dbReference type="EnsemblMetazoa" id="tetur22g01530.1">
    <property type="protein sequence ID" value="tetur22g01530.1"/>
    <property type="gene ID" value="tetur22g01530"/>
</dbReference>
<dbReference type="eggNOG" id="KOG3591">
    <property type="taxonomic scope" value="Eukaryota"/>
</dbReference>
<dbReference type="SUPFAM" id="SSF49764">
    <property type="entry name" value="HSP20-like chaperones"/>
    <property type="match status" value="1"/>
</dbReference>
<feature type="domain" description="SHSP" evidence="5">
    <location>
        <begin position="69"/>
        <end position="180"/>
    </location>
</feature>
<dbReference type="Proteomes" id="UP000015104">
    <property type="component" value="Unassembled WGS sequence"/>
</dbReference>
<protein>
    <recommendedName>
        <fullName evidence="5">SHSP domain-containing protein</fullName>
    </recommendedName>
</protein>
<dbReference type="PANTHER" id="PTHR45640:SF13">
    <property type="entry name" value="HEAT SHOCK PROTEIN 22-RELATED"/>
    <property type="match status" value="1"/>
</dbReference>
<keyword evidence="1" id="KW-0346">Stress response</keyword>
<dbReference type="GO" id="GO:0051082">
    <property type="term" value="F:unfolded protein binding"/>
    <property type="evidence" value="ECO:0007669"/>
    <property type="project" value="TreeGrafter"/>
</dbReference>
<proteinExistence type="inferred from homology"/>
<organism evidence="6 7">
    <name type="scientific">Tetranychus urticae</name>
    <name type="common">Two-spotted spider mite</name>
    <dbReference type="NCBI Taxonomy" id="32264"/>
    <lineage>
        <taxon>Eukaryota</taxon>
        <taxon>Metazoa</taxon>
        <taxon>Ecdysozoa</taxon>
        <taxon>Arthropoda</taxon>
        <taxon>Chelicerata</taxon>
        <taxon>Arachnida</taxon>
        <taxon>Acari</taxon>
        <taxon>Acariformes</taxon>
        <taxon>Trombidiformes</taxon>
        <taxon>Prostigmata</taxon>
        <taxon>Eleutherengona</taxon>
        <taxon>Raphignathae</taxon>
        <taxon>Tetranychoidea</taxon>
        <taxon>Tetranychidae</taxon>
        <taxon>Tetranychus</taxon>
    </lineage>
</organism>
<sequence length="226" mass="24399">MTCPRRVASIHIPPIMMNPFGFGMHNRNIWNQASQVFEEIQRIAEHLNQNCDSAATAACSASSSNNQTSAAAHVAGPSSASSSNGDAYEVKIDVQYFKPEEINVKLIATNTLIIEAKHEEKSDGDGFVARSFTRRYLIPDSYDTQKIESQLGLDGILTVKAPRKRLGGANGDKIIPITLTSNLSSNPVIVTQPETGSTSSITEQTAKDGNNQPISAPEKPEVSKND</sequence>
<evidence type="ECO:0000256" key="3">
    <source>
        <dbReference type="RuleBase" id="RU003616"/>
    </source>
</evidence>
<gene>
    <name evidence="6" type="primary">107367590</name>
</gene>
<evidence type="ECO:0000256" key="2">
    <source>
        <dbReference type="PROSITE-ProRule" id="PRU00285"/>
    </source>
</evidence>
<dbReference type="InterPro" id="IPR001436">
    <property type="entry name" value="Alpha-crystallin/sHSP_animal"/>
</dbReference>
<evidence type="ECO:0000256" key="4">
    <source>
        <dbReference type="SAM" id="MobiDB-lite"/>
    </source>
</evidence>
<dbReference type="PRINTS" id="PR00299">
    <property type="entry name" value="ACRYSTALLIN"/>
</dbReference>
<dbReference type="PANTHER" id="PTHR45640">
    <property type="entry name" value="HEAT SHOCK PROTEIN HSP-12.2-RELATED"/>
    <property type="match status" value="1"/>
</dbReference>
<accession>T1KUW6</accession>
<reference evidence="6" key="2">
    <citation type="submission" date="2015-06" db="UniProtKB">
        <authorList>
            <consortium name="EnsemblMetazoa"/>
        </authorList>
    </citation>
    <scope>IDENTIFICATION</scope>
</reference>
<name>T1KUW6_TETUR</name>
<dbReference type="GO" id="GO:0005737">
    <property type="term" value="C:cytoplasm"/>
    <property type="evidence" value="ECO:0007669"/>
    <property type="project" value="TreeGrafter"/>
</dbReference>
<dbReference type="Pfam" id="PF00011">
    <property type="entry name" value="HSP20"/>
    <property type="match status" value="1"/>
</dbReference>
<dbReference type="KEGG" id="tut:107367590"/>
<reference evidence="7" key="1">
    <citation type="submission" date="2011-08" db="EMBL/GenBank/DDBJ databases">
        <authorList>
            <person name="Rombauts S."/>
        </authorList>
    </citation>
    <scope>NUCLEOTIDE SEQUENCE</scope>
    <source>
        <strain evidence="7">London</strain>
    </source>
</reference>